<gene>
    <name evidence="1" type="ORF">OH76DRAFT_1485044</name>
</gene>
<evidence type="ECO:0000313" key="1">
    <source>
        <dbReference type="EMBL" id="RDX46989.1"/>
    </source>
</evidence>
<protein>
    <submittedName>
        <fullName evidence="1">Uncharacterized protein</fullName>
    </submittedName>
</protein>
<keyword evidence="2" id="KW-1185">Reference proteome</keyword>
<reference evidence="1 2" key="1">
    <citation type="journal article" date="2018" name="Biotechnol. Biofuels">
        <title>Integrative visual omics of the white-rot fungus Polyporus brumalis exposes the biotechnological potential of its oxidative enzymes for delignifying raw plant biomass.</title>
        <authorList>
            <person name="Miyauchi S."/>
            <person name="Rancon A."/>
            <person name="Drula E."/>
            <person name="Hage H."/>
            <person name="Chaduli D."/>
            <person name="Favel A."/>
            <person name="Grisel S."/>
            <person name="Henrissat B."/>
            <person name="Herpoel-Gimbert I."/>
            <person name="Ruiz-Duenas F.J."/>
            <person name="Chevret D."/>
            <person name="Hainaut M."/>
            <person name="Lin J."/>
            <person name="Wang M."/>
            <person name="Pangilinan J."/>
            <person name="Lipzen A."/>
            <person name="Lesage-Meessen L."/>
            <person name="Navarro D."/>
            <person name="Riley R."/>
            <person name="Grigoriev I.V."/>
            <person name="Zhou S."/>
            <person name="Raouche S."/>
            <person name="Rosso M.N."/>
        </authorList>
    </citation>
    <scope>NUCLEOTIDE SEQUENCE [LARGE SCALE GENOMIC DNA]</scope>
    <source>
        <strain evidence="1 2">BRFM 1820</strain>
    </source>
</reference>
<organism evidence="1 2">
    <name type="scientific">Lentinus brumalis</name>
    <dbReference type="NCBI Taxonomy" id="2498619"/>
    <lineage>
        <taxon>Eukaryota</taxon>
        <taxon>Fungi</taxon>
        <taxon>Dikarya</taxon>
        <taxon>Basidiomycota</taxon>
        <taxon>Agaricomycotina</taxon>
        <taxon>Agaricomycetes</taxon>
        <taxon>Polyporales</taxon>
        <taxon>Polyporaceae</taxon>
        <taxon>Lentinus</taxon>
    </lineage>
</organism>
<proteinExistence type="predicted"/>
<dbReference type="AlphaFoldDB" id="A0A371D3C2"/>
<evidence type="ECO:0000313" key="2">
    <source>
        <dbReference type="Proteomes" id="UP000256964"/>
    </source>
</evidence>
<sequence length="106" mass="12224">MSSLYHEQFDAQGTVAAWGIDGYKELLNQKLGHIDIVAAEDNDVLPQQRDWPWDELACIIAPQMRDLPRELYDAIMHEVNDGTIDRTEAMELREGFMDERSQFVAK</sequence>
<dbReference type="Proteomes" id="UP000256964">
    <property type="component" value="Unassembled WGS sequence"/>
</dbReference>
<name>A0A371D3C2_9APHY</name>
<accession>A0A371D3C2</accession>
<dbReference type="EMBL" id="KZ857422">
    <property type="protein sequence ID" value="RDX46989.1"/>
    <property type="molecule type" value="Genomic_DNA"/>
</dbReference>